<dbReference type="KEGG" id="ovi:T265_12253"/>
<organism evidence="2 3">
    <name type="scientific">Opisthorchis viverrini</name>
    <name type="common">Southeast Asian liver fluke</name>
    <dbReference type="NCBI Taxonomy" id="6198"/>
    <lineage>
        <taxon>Eukaryota</taxon>
        <taxon>Metazoa</taxon>
        <taxon>Spiralia</taxon>
        <taxon>Lophotrochozoa</taxon>
        <taxon>Platyhelminthes</taxon>
        <taxon>Trematoda</taxon>
        <taxon>Digenea</taxon>
        <taxon>Opisthorchiida</taxon>
        <taxon>Opisthorchiata</taxon>
        <taxon>Opisthorchiidae</taxon>
        <taxon>Opisthorchis</taxon>
    </lineage>
</organism>
<feature type="compositionally biased region" description="Polar residues" evidence="1">
    <location>
        <begin position="31"/>
        <end position="43"/>
    </location>
</feature>
<accession>A0A074YUP0</accession>
<gene>
    <name evidence="2" type="ORF">T265_12253</name>
</gene>
<dbReference type="Proteomes" id="UP000054324">
    <property type="component" value="Unassembled WGS sequence"/>
</dbReference>
<name>A0A074YUP0_OPIVI</name>
<dbReference type="GeneID" id="20326421"/>
<sequence length="79" mass="8517">MSTVEKADWTIDRGSGLLQPDGLSSDDDVSSRPTGRTSNKHSTVITSSWIESQAFFPLQLGGRLICSTIPHPKSISSEV</sequence>
<dbReference type="EMBL" id="KL600568">
    <property type="protein sequence ID" value="KER18501.1"/>
    <property type="molecule type" value="Genomic_DNA"/>
</dbReference>
<proteinExistence type="predicted"/>
<dbReference type="AlphaFoldDB" id="A0A074YUP0"/>
<feature type="compositionally biased region" description="Basic and acidic residues" evidence="1">
    <location>
        <begin position="1"/>
        <end position="11"/>
    </location>
</feature>
<keyword evidence="3" id="KW-1185">Reference proteome</keyword>
<dbReference type="RefSeq" id="XP_009177753.1">
    <property type="nucleotide sequence ID" value="XM_009179489.1"/>
</dbReference>
<dbReference type="CTD" id="20326421"/>
<evidence type="ECO:0000313" key="2">
    <source>
        <dbReference type="EMBL" id="KER18501.1"/>
    </source>
</evidence>
<evidence type="ECO:0000256" key="1">
    <source>
        <dbReference type="SAM" id="MobiDB-lite"/>
    </source>
</evidence>
<evidence type="ECO:0000313" key="3">
    <source>
        <dbReference type="Proteomes" id="UP000054324"/>
    </source>
</evidence>
<protein>
    <submittedName>
        <fullName evidence="2">Uncharacterized protein</fullName>
    </submittedName>
</protein>
<reference evidence="2 3" key="1">
    <citation type="submission" date="2013-11" db="EMBL/GenBank/DDBJ databases">
        <title>Opisthorchis viverrini - life in the bile duct.</title>
        <authorList>
            <person name="Young N.D."/>
            <person name="Nagarajan N."/>
            <person name="Lin S.J."/>
            <person name="Korhonen P.K."/>
            <person name="Jex A.R."/>
            <person name="Hall R.S."/>
            <person name="Safavi-Hemami H."/>
            <person name="Kaewkong W."/>
            <person name="Bertrand D."/>
            <person name="Gao S."/>
            <person name="Seet Q."/>
            <person name="Wongkham S."/>
            <person name="Teh B.T."/>
            <person name="Wongkham C."/>
            <person name="Intapan P.M."/>
            <person name="Maleewong W."/>
            <person name="Yang X."/>
            <person name="Hu M."/>
            <person name="Wang Z."/>
            <person name="Hofmann A."/>
            <person name="Sternberg P.W."/>
            <person name="Tan P."/>
            <person name="Wang J."/>
            <person name="Gasser R.B."/>
        </authorList>
    </citation>
    <scope>NUCLEOTIDE SEQUENCE [LARGE SCALE GENOMIC DNA]</scope>
</reference>
<feature type="region of interest" description="Disordered" evidence="1">
    <location>
        <begin position="1"/>
        <end position="43"/>
    </location>
</feature>